<evidence type="ECO:0000313" key="2">
    <source>
        <dbReference type="Proteomes" id="UP000269493"/>
    </source>
</evidence>
<comment type="caution">
    <text evidence="1">The sequence shown here is derived from an EMBL/GenBank/DDBJ whole genome shotgun (WGS) entry which is preliminary data.</text>
</comment>
<gene>
    <name evidence="1" type="ORF">BC742_0714</name>
</gene>
<sequence>MMEDFLKYRIFFVPYVVCLYLGSSFRVSINFTNLYFAKSFDIDKLCYSIAYRVIEVKECSFSYNMSFLSRDIEMRENKSALKILQSRSFLKN</sequence>
<dbReference type="EMBL" id="RBXN01000002">
    <property type="protein sequence ID" value="RKT59793.1"/>
    <property type="molecule type" value="Genomic_DNA"/>
</dbReference>
<reference evidence="1 2" key="1">
    <citation type="submission" date="2018-10" db="EMBL/GenBank/DDBJ databases">
        <title>Genomic Encyclopedia of Archaeal and Bacterial Type Strains, Phase II (KMG-II): from individual species to whole genera.</title>
        <authorList>
            <person name="Goeker M."/>
        </authorList>
    </citation>
    <scope>NUCLEOTIDE SEQUENCE [LARGE SCALE GENOMIC DNA]</scope>
    <source>
        <strain evidence="1 2">NSB1</strain>
    </source>
</reference>
<dbReference type="AlphaFoldDB" id="A0A495WGF9"/>
<protein>
    <submittedName>
        <fullName evidence="1">Uncharacterized protein</fullName>
    </submittedName>
</protein>
<organism evidence="1 2">
    <name type="scientific">Coprobacter fastidiosus NSB1 = JCM 33896</name>
    <dbReference type="NCBI Taxonomy" id="1349822"/>
    <lineage>
        <taxon>Bacteria</taxon>
        <taxon>Pseudomonadati</taxon>
        <taxon>Bacteroidota</taxon>
        <taxon>Bacteroidia</taxon>
        <taxon>Bacteroidales</taxon>
        <taxon>Barnesiellaceae</taxon>
        <taxon>Coprobacter</taxon>
    </lineage>
</organism>
<accession>A0A495WGF9</accession>
<dbReference type="Proteomes" id="UP000269493">
    <property type="component" value="Unassembled WGS sequence"/>
</dbReference>
<keyword evidence="2" id="KW-1185">Reference proteome</keyword>
<name>A0A495WGF9_9BACT</name>
<proteinExistence type="predicted"/>
<evidence type="ECO:0000313" key="1">
    <source>
        <dbReference type="EMBL" id="RKT59793.1"/>
    </source>
</evidence>